<evidence type="ECO:0000256" key="1">
    <source>
        <dbReference type="SAM" id="MobiDB-lite"/>
    </source>
</evidence>
<evidence type="ECO:0008006" key="4">
    <source>
        <dbReference type="Google" id="ProtNLM"/>
    </source>
</evidence>
<proteinExistence type="predicted"/>
<name>A0ABQ9IM45_9NEOP</name>
<protein>
    <recommendedName>
        <fullName evidence="4">Telomerase reverse transcriptase</fullName>
    </recommendedName>
</protein>
<feature type="region of interest" description="Disordered" evidence="1">
    <location>
        <begin position="309"/>
        <end position="351"/>
    </location>
</feature>
<sequence>MAYLGNNQRRHIWGDFSKTIVSDCSHSRCATLKVSRSPRGGPFAVEVRSRPSGNVVSLQRFGRGGGGRPLVKFRTRATFDPSAKVSEEGSGVSLEACDSPATSSLTGSLLFRSGLCEAGVCVASFSSARSCTVKCRECDSAQGRGKREIPDKTHRPAASSGTLLPRENAGATMEVIDDGVATAYLLHVYQGLHVGSVADTAVACRSSRGAPVSSPRLQFRRVSPSRLTSSSRWADRRNMRRVLESLPPVKRSSAADAAERLRKMCQVEPLRACVYNIVTRSLLRIPRERGKVKDSSYMIAVAANQRPADSSVAATDTWRPRVPSSRLRKSDSLSGPSRKCPASKGPGHKQVGGCLIRRRDNAFQRELQDLQDRNMRAMNHTRTARGTKCAGTEFFLLKQAYVCQPYLAPNCLPRLLGTPRLQEVLASRQPLHKSISLVVEWVHCCDWGSYLLRTIRHAPTERMLQTVVRQLLSCKGNLLCRLAYLLIFRLLHQAFYQIRHQKKSAVACSKDPSQHSPGVISGNHVKPKSEWLDRESNPVASRMRVQTPQCYRVLRASSRTVDLTRRVSRPLVDSYHKHLVRTSLRPCTQLDGLRQRLLATGPLRCAECPNPQNILALRVCSSAPQQEEEEEDEGS</sequence>
<accession>A0ABQ9IM45</accession>
<evidence type="ECO:0000313" key="2">
    <source>
        <dbReference type="EMBL" id="KAJ8897250.1"/>
    </source>
</evidence>
<gene>
    <name evidence="2" type="ORF">PR048_002596</name>
</gene>
<dbReference type="EMBL" id="JARBHB010000001">
    <property type="protein sequence ID" value="KAJ8897250.1"/>
    <property type="molecule type" value="Genomic_DNA"/>
</dbReference>
<evidence type="ECO:0000313" key="3">
    <source>
        <dbReference type="Proteomes" id="UP001159363"/>
    </source>
</evidence>
<comment type="caution">
    <text evidence="2">The sequence shown here is derived from an EMBL/GenBank/DDBJ whole genome shotgun (WGS) entry which is preliminary data.</text>
</comment>
<keyword evidence="3" id="KW-1185">Reference proteome</keyword>
<organism evidence="2 3">
    <name type="scientific">Dryococelus australis</name>
    <dbReference type="NCBI Taxonomy" id="614101"/>
    <lineage>
        <taxon>Eukaryota</taxon>
        <taxon>Metazoa</taxon>
        <taxon>Ecdysozoa</taxon>
        <taxon>Arthropoda</taxon>
        <taxon>Hexapoda</taxon>
        <taxon>Insecta</taxon>
        <taxon>Pterygota</taxon>
        <taxon>Neoptera</taxon>
        <taxon>Polyneoptera</taxon>
        <taxon>Phasmatodea</taxon>
        <taxon>Verophasmatodea</taxon>
        <taxon>Anareolatae</taxon>
        <taxon>Phasmatidae</taxon>
        <taxon>Eurycanthinae</taxon>
        <taxon>Dryococelus</taxon>
    </lineage>
</organism>
<feature type="region of interest" description="Disordered" evidence="1">
    <location>
        <begin position="142"/>
        <end position="164"/>
    </location>
</feature>
<dbReference type="Proteomes" id="UP001159363">
    <property type="component" value="Chromosome 1"/>
</dbReference>
<reference evidence="2 3" key="1">
    <citation type="submission" date="2023-02" db="EMBL/GenBank/DDBJ databases">
        <title>LHISI_Scaffold_Assembly.</title>
        <authorList>
            <person name="Stuart O.P."/>
            <person name="Cleave R."/>
            <person name="Magrath M.J.L."/>
            <person name="Mikheyev A.S."/>
        </authorList>
    </citation>
    <scope>NUCLEOTIDE SEQUENCE [LARGE SCALE GENOMIC DNA]</scope>
    <source>
        <strain evidence="2">Daus_M_001</strain>
        <tissue evidence="2">Leg muscle</tissue>
    </source>
</reference>
<feature type="compositionally biased region" description="Basic and acidic residues" evidence="1">
    <location>
        <begin position="142"/>
        <end position="154"/>
    </location>
</feature>